<dbReference type="RefSeq" id="WP_196912763.1">
    <property type="nucleotide sequence ID" value="NZ_JADTFC010000028.1"/>
</dbReference>
<evidence type="ECO:0000313" key="2">
    <source>
        <dbReference type="EMBL" id="MBG6288404.1"/>
    </source>
</evidence>
<accession>A0ABS0KKC9</accession>
<reference evidence="2 3" key="1">
    <citation type="submission" date="2020-11" db="EMBL/GenBank/DDBJ databases">
        <title>Enhanced detection system for hospital associated transmission using whole genome sequencing surveillance.</title>
        <authorList>
            <person name="Harrison L.H."/>
            <person name="Van Tyne D."/>
            <person name="Marsh J.W."/>
            <person name="Griffith M.P."/>
            <person name="Snyder D.J."/>
            <person name="Cooper V.S."/>
            <person name="Mustapha M."/>
        </authorList>
    </citation>
    <scope>NUCLEOTIDE SEQUENCE [LARGE SCALE GENOMIC DNA]</scope>
    <source>
        <strain evidence="2 3">PSA00705</strain>
    </source>
</reference>
<dbReference type="EMBL" id="JADTFC010000028">
    <property type="protein sequence ID" value="MBG6288404.1"/>
    <property type="molecule type" value="Genomic_DNA"/>
</dbReference>
<sequence length="346" mass="38490">MRSVFCAMCLLGSLSFGALDVAASQSLSTANATSKSLNQACVDSFPVDFTNMNGTVEGLLSLYSSEHYRQLDKALNCLMQPEVHFDSGRSGASAAYWFYRKQMPAPAADEAEPGRIAKWRADSPQSVFAKFAELRFMYSDAWRIRGGGYAAQTPDEAMKLFLQKLGECEQAILTAPADVRDTPLAQNLLLAVVTDGGGTSDPMAVFREGVAKWPSYYDFYEVMLSRLVPKWGGNWQTVDSFVNYWADKRSSVEGDAMYARLYASLIMKHEDPDQTLLEWSRMKLSLSDLGSRFPGKESFNLALSLACLYDDAAYYKQVFPKLGEESVDFSYWVPLRDPYACAALGR</sequence>
<keyword evidence="1" id="KW-0732">Signal</keyword>
<name>A0ABS0KKC9_PSENT</name>
<comment type="caution">
    <text evidence="2">The sequence shown here is derived from an EMBL/GenBank/DDBJ whole genome shotgun (WGS) entry which is preliminary data.</text>
</comment>
<dbReference type="Proteomes" id="UP000608450">
    <property type="component" value="Unassembled WGS sequence"/>
</dbReference>
<organism evidence="2 3">
    <name type="scientific">Pseudomonas nitroreducens</name>
    <dbReference type="NCBI Taxonomy" id="46680"/>
    <lineage>
        <taxon>Bacteria</taxon>
        <taxon>Pseudomonadati</taxon>
        <taxon>Pseudomonadota</taxon>
        <taxon>Gammaproteobacteria</taxon>
        <taxon>Pseudomonadales</taxon>
        <taxon>Pseudomonadaceae</taxon>
        <taxon>Pseudomonas</taxon>
    </lineage>
</organism>
<feature type="chain" id="PRO_5045165699" evidence="1">
    <location>
        <begin position="19"/>
        <end position="346"/>
    </location>
</feature>
<gene>
    <name evidence="2" type="ORF">I5I61_13195</name>
</gene>
<keyword evidence="3" id="KW-1185">Reference proteome</keyword>
<protein>
    <submittedName>
        <fullName evidence="2">DUF4034 domain-containing protein</fullName>
    </submittedName>
</protein>
<evidence type="ECO:0000313" key="3">
    <source>
        <dbReference type="Proteomes" id="UP000608450"/>
    </source>
</evidence>
<proteinExistence type="predicted"/>
<feature type="signal peptide" evidence="1">
    <location>
        <begin position="1"/>
        <end position="18"/>
    </location>
</feature>
<evidence type="ECO:0000256" key="1">
    <source>
        <dbReference type="SAM" id="SignalP"/>
    </source>
</evidence>